<sequence length="412" mass="43582">MKKPYKNQFDKKRRDLLKLFAGAGVTQGLLRASPLVAGMMLARQAEAQTGPSRVVCVYTPDGAIPERWHPNANLSSFGAMSQPYQSVREYCNFLSGVTVSNGGHGMMPRILNNSWGGDSFEVNMGKTIGANNPFKYLSLGVHGNGQGVITRDAGAEVTFQDNPFNAFSTIFGNGGGNGGGGGGGNAKGSVIDAHKDALSALTNKLGSYERQRLDSHLTSIEEIEARLNAANNGNPGSCAAPSTPNQFPLQYATFDEQVELQIDIIVAALQCNLTSSVTLALGNHQGEFTLPGLNWTDIYHGSIHGGNSDTYTETRTKLSTYSVRLIERLRDAGLIDSTIVLNVTDMGEGNAHGVANAPFVVSGGGSAIRRGVATNTGGNQYDIIHTIAQVLGADQHPAYQGYSNNTLSGIAT</sequence>
<dbReference type="AlphaFoldDB" id="A0AAW7X5S5"/>
<evidence type="ECO:0000313" key="1">
    <source>
        <dbReference type="EMBL" id="MDO6422894.1"/>
    </source>
</evidence>
<gene>
    <name evidence="1" type="ORF">Q4521_10455</name>
</gene>
<reference evidence="1" key="1">
    <citation type="submission" date="2023-07" db="EMBL/GenBank/DDBJ databases">
        <title>Genome content predicts the carbon catabolic preferences of heterotrophic bacteria.</title>
        <authorList>
            <person name="Gralka M."/>
        </authorList>
    </citation>
    <scope>NUCLEOTIDE SEQUENCE</scope>
    <source>
        <strain evidence="1">I3M17_2</strain>
    </source>
</reference>
<dbReference type="InterPro" id="IPR011447">
    <property type="entry name" value="DUF1552"/>
</dbReference>
<proteinExistence type="predicted"/>
<organism evidence="1 2">
    <name type="scientific">Saccharophagus degradans</name>
    <dbReference type="NCBI Taxonomy" id="86304"/>
    <lineage>
        <taxon>Bacteria</taxon>
        <taxon>Pseudomonadati</taxon>
        <taxon>Pseudomonadota</taxon>
        <taxon>Gammaproteobacteria</taxon>
        <taxon>Cellvibrionales</taxon>
        <taxon>Cellvibrionaceae</taxon>
        <taxon>Saccharophagus</taxon>
    </lineage>
</organism>
<accession>A0AAW7X5S5</accession>
<comment type="caution">
    <text evidence="1">The sequence shown here is derived from an EMBL/GenBank/DDBJ whole genome shotgun (WGS) entry which is preliminary data.</text>
</comment>
<dbReference type="EMBL" id="JAUOPB010000007">
    <property type="protein sequence ID" value="MDO6422894.1"/>
    <property type="molecule type" value="Genomic_DNA"/>
</dbReference>
<protein>
    <submittedName>
        <fullName evidence="1">DUF1552 domain-containing protein</fullName>
    </submittedName>
</protein>
<dbReference type="Proteomes" id="UP001169760">
    <property type="component" value="Unassembled WGS sequence"/>
</dbReference>
<dbReference type="Pfam" id="PF07586">
    <property type="entry name" value="HXXSHH"/>
    <property type="match status" value="1"/>
</dbReference>
<name>A0AAW7X5S5_9GAMM</name>
<evidence type="ECO:0000313" key="2">
    <source>
        <dbReference type="Proteomes" id="UP001169760"/>
    </source>
</evidence>
<dbReference type="RefSeq" id="WP_216062908.1">
    <property type="nucleotide sequence ID" value="NZ_CP123764.1"/>
</dbReference>